<dbReference type="SUPFAM" id="SSF109604">
    <property type="entry name" value="HD-domain/PDEase-like"/>
    <property type="match status" value="1"/>
</dbReference>
<evidence type="ECO:0000313" key="9">
    <source>
        <dbReference type="EMBL" id="TYP70425.1"/>
    </source>
</evidence>
<dbReference type="GO" id="GO:0046872">
    <property type="term" value="F:metal ion binding"/>
    <property type="evidence" value="ECO:0007669"/>
    <property type="project" value="UniProtKB-KW"/>
</dbReference>
<dbReference type="GO" id="GO:0005737">
    <property type="term" value="C:cytoplasm"/>
    <property type="evidence" value="ECO:0007669"/>
    <property type="project" value="TreeGrafter"/>
</dbReference>
<name>A0A5S5BTB8_9FLAO</name>
<keyword evidence="10" id="KW-1185">Reference proteome</keyword>
<gene>
    <name evidence="9" type="ORF">BD809_11217</name>
</gene>
<accession>A0A5S5BTB8</accession>
<dbReference type="EMBL" id="VNHU01000012">
    <property type="protein sequence ID" value="TYP70425.1"/>
    <property type="molecule type" value="Genomic_DNA"/>
</dbReference>
<evidence type="ECO:0000313" key="10">
    <source>
        <dbReference type="Proteomes" id="UP000324376"/>
    </source>
</evidence>
<comment type="cofactor">
    <cofactor evidence="2">
        <name>Mn(2+)</name>
        <dbReference type="ChEBI" id="CHEBI:29035"/>
    </cofactor>
</comment>
<feature type="domain" description="HD/PDEase" evidence="8">
    <location>
        <begin position="33"/>
        <end position="151"/>
    </location>
</feature>
<proteinExistence type="predicted"/>
<protein>
    <recommendedName>
        <fullName evidence="5">5'-deoxynucleotidase</fullName>
        <ecNumber evidence="5">3.1.3.89</ecNumber>
    </recommendedName>
</protein>
<dbReference type="EC" id="3.1.3.89" evidence="5"/>
<comment type="caution">
    <text evidence="9">The sequence shown here is derived from an EMBL/GenBank/DDBJ whole genome shotgun (WGS) entry which is preliminary data.</text>
</comment>
<dbReference type="InterPro" id="IPR003607">
    <property type="entry name" value="HD/PDEase_dom"/>
</dbReference>
<evidence type="ECO:0000256" key="1">
    <source>
        <dbReference type="ARBA" id="ARBA00001638"/>
    </source>
</evidence>
<dbReference type="AlphaFoldDB" id="A0A5S5BTB8"/>
<evidence type="ECO:0000256" key="5">
    <source>
        <dbReference type="ARBA" id="ARBA00012964"/>
    </source>
</evidence>
<comment type="catalytic activity">
    <reaction evidence="1">
        <text>a 2'-deoxyribonucleoside 5'-phosphate + H2O = a 2'-deoxyribonucleoside + phosphate</text>
        <dbReference type="Rhea" id="RHEA:36167"/>
        <dbReference type="ChEBI" id="CHEBI:15377"/>
        <dbReference type="ChEBI" id="CHEBI:18274"/>
        <dbReference type="ChEBI" id="CHEBI:43474"/>
        <dbReference type="ChEBI" id="CHEBI:65317"/>
        <dbReference type="EC" id="3.1.3.89"/>
    </reaction>
</comment>
<dbReference type="Gene3D" id="1.10.3210.10">
    <property type="entry name" value="Hypothetical protein af1432"/>
    <property type="match status" value="1"/>
</dbReference>
<evidence type="ECO:0000256" key="2">
    <source>
        <dbReference type="ARBA" id="ARBA00001936"/>
    </source>
</evidence>
<evidence type="ECO:0000256" key="3">
    <source>
        <dbReference type="ARBA" id="ARBA00001941"/>
    </source>
</evidence>
<comment type="subunit">
    <text evidence="4">Homodimer.</text>
</comment>
<dbReference type="InterPro" id="IPR006674">
    <property type="entry name" value="HD_domain"/>
</dbReference>
<dbReference type="InterPro" id="IPR039356">
    <property type="entry name" value="YfbR/HDDC2"/>
</dbReference>
<dbReference type="SMART" id="SM00471">
    <property type="entry name" value="HDc"/>
    <property type="match status" value="1"/>
</dbReference>
<evidence type="ECO:0000256" key="6">
    <source>
        <dbReference type="ARBA" id="ARBA00022723"/>
    </source>
</evidence>
<evidence type="ECO:0000256" key="4">
    <source>
        <dbReference type="ARBA" id="ARBA00011738"/>
    </source>
</evidence>
<dbReference type="Pfam" id="PF13023">
    <property type="entry name" value="HD_3"/>
    <property type="match status" value="1"/>
</dbReference>
<comment type="cofactor">
    <cofactor evidence="3">
        <name>Co(2+)</name>
        <dbReference type="ChEBI" id="CHEBI:48828"/>
    </cofactor>
</comment>
<dbReference type="PANTHER" id="PTHR11845:SF13">
    <property type="entry name" value="5'-DEOXYNUCLEOTIDASE HDDC2"/>
    <property type="match status" value="1"/>
</dbReference>
<dbReference type="Proteomes" id="UP000324376">
    <property type="component" value="Unassembled WGS sequence"/>
</dbReference>
<evidence type="ECO:0000259" key="8">
    <source>
        <dbReference type="SMART" id="SM00471"/>
    </source>
</evidence>
<evidence type="ECO:0000256" key="7">
    <source>
        <dbReference type="ARBA" id="ARBA00022801"/>
    </source>
</evidence>
<dbReference type="RefSeq" id="WP_148783648.1">
    <property type="nucleotide sequence ID" value="NZ_VNHU01000012.1"/>
</dbReference>
<dbReference type="OrthoDB" id="9796032at2"/>
<keyword evidence="6" id="KW-0479">Metal-binding</keyword>
<organism evidence="9 10">
    <name type="scientific">Aquimarina intermedia</name>
    <dbReference type="NCBI Taxonomy" id="350814"/>
    <lineage>
        <taxon>Bacteria</taxon>
        <taxon>Pseudomonadati</taxon>
        <taxon>Bacteroidota</taxon>
        <taxon>Flavobacteriia</taxon>
        <taxon>Flavobacteriales</taxon>
        <taxon>Flavobacteriaceae</taxon>
        <taxon>Aquimarina</taxon>
    </lineage>
</organism>
<keyword evidence="7 9" id="KW-0378">Hydrolase</keyword>
<sequence>MSYQRLHQQLHFIFEIDKLKTIVRQSSLFKSDRRENDAEHSWHLAMMALVLTEHADHSIDVARVLKMVLIHDLVEIDAGDIFLFDTQKDHNNTEKEMLAAQRIFRLLPKDQATEFINLWIEFEEGETNDARFAKAIDRLHPALQNLSNNGGTWAKFEIDLATVLDKLQPIKKGSVTLWEYVENQIKKLPKDLT</sequence>
<reference evidence="9 10" key="1">
    <citation type="submission" date="2019-07" db="EMBL/GenBank/DDBJ databases">
        <title>Genomic Encyclopedia of Archaeal and Bacterial Type Strains, Phase II (KMG-II): from individual species to whole genera.</title>
        <authorList>
            <person name="Goeker M."/>
        </authorList>
    </citation>
    <scope>NUCLEOTIDE SEQUENCE [LARGE SCALE GENOMIC DNA]</scope>
    <source>
        <strain evidence="9 10">DSM 17527</strain>
    </source>
</reference>
<dbReference type="GO" id="GO:0002953">
    <property type="term" value="F:5'-deoxynucleotidase activity"/>
    <property type="evidence" value="ECO:0007669"/>
    <property type="project" value="UniProtKB-EC"/>
</dbReference>
<dbReference type="PANTHER" id="PTHR11845">
    <property type="entry name" value="5'-DEOXYNUCLEOTIDASE HDDC2"/>
    <property type="match status" value="1"/>
</dbReference>